<dbReference type="RefSeq" id="WP_172158346.1">
    <property type="nucleotide sequence ID" value="NZ_CP053564.1"/>
</dbReference>
<feature type="domain" description="LytR/CpsA/Psr regulator C-terminal" evidence="4">
    <location>
        <begin position="487"/>
        <end position="568"/>
    </location>
</feature>
<dbReference type="Gene3D" id="3.40.630.190">
    <property type="entry name" value="LCP protein"/>
    <property type="match status" value="1"/>
</dbReference>
<reference evidence="5 6" key="1">
    <citation type="submission" date="2020-05" db="EMBL/GenBank/DDBJ databases">
        <authorList>
            <person name="Mo P."/>
        </authorList>
    </citation>
    <scope>NUCLEOTIDE SEQUENCE [LARGE SCALE GENOMIC DNA]</scope>
    <source>
        <strain evidence="5 6">Gen01</strain>
    </source>
</reference>
<dbReference type="InterPro" id="IPR027381">
    <property type="entry name" value="LytR/CpsA/Psr_C"/>
</dbReference>
<dbReference type="InterPro" id="IPR004474">
    <property type="entry name" value="LytR_CpsA_psr"/>
</dbReference>
<feature type="domain" description="Cell envelope-related transcriptional attenuator" evidence="3">
    <location>
        <begin position="207"/>
        <end position="377"/>
    </location>
</feature>
<accession>A0A6M6JGW2</accession>
<dbReference type="PANTHER" id="PTHR33392">
    <property type="entry name" value="POLYISOPRENYL-TEICHOIC ACID--PEPTIDOGLYCAN TEICHOIC ACID TRANSFERASE TAGU"/>
    <property type="match status" value="1"/>
</dbReference>
<feature type="compositionally biased region" description="Low complexity" evidence="2">
    <location>
        <begin position="30"/>
        <end position="39"/>
    </location>
</feature>
<evidence type="ECO:0000256" key="2">
    <source>
        <dbReference type="SAM" id="MobiDB-lite"/>
    </source>
</evidence>
<dbReference type="Proteomes" id="UP000505377">
    <property type="component" value="Chromosome"/>
</dbReference>
<feature type="region of interest" description="Disordered" evidence="2">
    <location>
        <begin position="1"/>
        <end position="123"/>
    </location>
</feature>
<dbReference type="AlphaFoldDB" id="A0A6M6JGW2"/>
<evidence type="ECO:0000313" key="5">
    <source>
        <dbReference type="EMBL" id="QJY46716.1"/>
    </source>
</evidence>
<evidence type="ECO:0000259" key="4">
    <source>
        <dbReference type="Pfam" id="PF13399"/>
    </source>
</evidence>
<protein>
    <submittedName>
        <fullName evidence="5">LytR family transcriptional regulator</fullName>
    </submittedName>
</protein>
<dbReference type="InterPro" id="IPR050922">
    <property type="entry name" value="LytR/CpsA/Psr_CW_biosynth"/>
</dbReference>
<sequence length="602" mass="62130">MDPRDLGLSGAALPEPPWLARADRERDARAAALRTGLRADPTRAAAHPLRTGSPVRSPRGTGSTAQRPDGEPWAPAPRSSSTPRGTTGARGTSTASRPPGPGAARRGPRAPRPAKAPRAPGRLARRLRTATVVASVLVLTVTGTAWGLYRDITAGIVTTDVIVGGSDGGDQNILLVGVDSRTDAQGNPLPPEILRELNSGADTGVLNSDTIMMLHLPADGGAAAAFSIPRDAYVDIPGYRRDKINAAYPAVKALTAERLVGDGIGTGAQVEAEAARAGRSALIGAVERLTGQQIDHYAELNLVGFYDLTRAIGGVDVCLTAPVDEPLSGARFGAGPQTISGRDALAFVRQRHGLPDGDLSRIRRQQVFLAAVADKVLSAGTLTDPAALGALIEVVQQSVVLDEGWDLLAFARQASDIAAGNLEFVTIPTAGQERNDRGDVVLVDPDVVSDFVEERIEAQRVAAEAAAEVRAAEPPPPVTVIASRYIVNVRNGSEAGGLAGDARAYLTGLGFTGGTVDNTEPAETSVVRYSGADGEAARSVADQLGGIDVERDDTVPQGHLLVVLGGDFDPSVLPAPAPVVDASAPPPPVQAPITAAGVPCID</sequence>
<dbReference type="Gene3D" id="3.30.70.2390">
    <property type="match status" value="1"/>
</dbReference>
<dbReference type="Pfam" id="PF03816">
    <property type="entry name" value="LytR_cpsA_psr"/>
    <property type="match status" value="1"/>
</dbReference>
<organism evidence="5 6">
    <name type="scientific">Pseudonocardia broussonetiae</name>
    <dbReference type="NCBI Taxonomy" id="2736640"/>
    <lineage>
        <taxon>Bacteria</taxon>
        <taxon>Bacillati</taxon>
        <taxon>Actinomycetota</taxon>
        <taxon>Actinomycetes</taxon>
        <taxon>Pseudonocardiales</taxon>
        <taxon>Pseudonocardiaceae</taxon>
        <taxon>Pseudonocardia</taxon>
    </lineage>
</organism>
<name>A0A6M6JGW2_9PSEU</name>
<dbReference type="PANTHER" id="PTHR33392:SF6">
    <property type="entry name" value="POLYISOPRENYL-TEICHOIC ACID--PEPTIDOGLYCAN TEICHOIC ACID TRANSFERASE TAGU"/>
    <property type="match status" value="1"/>
</dbReference>
<dbReference type="EMBL" id="CP053564">
    <property type="protein sequence ID" value="QJY46716.1"/>
    <property type="molecule type" value="Genomic_DNA"/>
</dbReference>
<dbReference type="Pfam" id="PF13399">
    <property type="entry name" value="LytR_C"/>
    <property type="match status" value="1"/>
</dbReference>
<gene>
    <name evidence="5" type="ORF">HOP40_13515</name>
</gene>
<evidence type="ECO:0000313" key="6">
    <source>
        <dbReference type="Proteomes" id="UP000505377"/>
    </source>
</evidence>
<feature type="compositionally biased region" description="Low complexity" evidence="2">
    <location>
        <begin position="76"/>
        <end position="105"/>
    </location>
</feature>
<dbReference type="KEGG" id="pbro:HOP40_13515"/>
<keyword evidence="6" id="KW-1185">Reference proteome</keyword>
<evidence type="ECO:0000259" key="3">
    <source>
        <dbReference type="Pfam" id="PF03816"/>
    </source>
</evidence>
<evidence type="ECO:0000256" key="1">
    <source>
        <dbReference type="ARBA" id="ARBA00006068"/>
    </source>
</evidence>
<proteinExistence type="inferred from homology"/>
<comment type="similarity">
    <text evidence="1">Belongs to the LytR/CpsA/Psr (LCP) family.</text>
</comment>
<dbReference type="NCBIfam" id="TIGR00350">
    <property type="entry name" value="lytR_cpsA_psr"/>
    <property type="match status" value="1"/>
</dbReference>